<dbReference type="EMBL" id="UZAH01027313">
    <property type="protein sequence ID" value="VDO90516.1"/>
    <property type="molecule type" value="Genomic_DNA"/>
</dbReference>
<accession>A0A3P7YQ85</accession>
<dbReference type="PROSITE" id="PS50202">
    <property type="entry name" value="MSP"/>
    <property type="match status" value="1"/>
</dbReference>
<proteinExistence type="predicted"/>
<evidence type="ECO:0000313" key="4">
    <source>
        <dbReference type="WBParaSite" id="HPBE_0001198501-mRNA-1"/>
    </source>
</evidence>
<dbReference type="Pfam" id="PF00635">
    <property type="entry name" value="Motile_Sperm"/>
    <property type="match status" value="1"/>
</dbReference>
<gene>
    <name evidence="2" type="ORF">HPBE_LOCUS11986</name>
</gene>
<keyword evidence="3" id="KW-1185">Reference proteome</keyword>
<dbReference type="AlphaFoldDB" id="A0A183FUS5"/>
<dbReference type="Gene3D" id="2.60.40.10">
    <property type="entry name" value="Immunoglobulins"/>
    <property type="match status" value="1"/>
</dbReference>
<dbReference type="WBParaSite" id="HPBE_0001198501-mRNA-1">
    <property type="protein sequence ID" value="HPBE_0001198501-mRNA-1"/>
    <property type="gene ID" value="HPBE_0001198501"/>
</dbReference>
<reference evidence="4" key="2">
    <citation type="submission" date="2019-09" db="UniProtKB">
        <authorList>
            <consortium name="WormBaseParasite"/>
        </authorList>
    </citation>
    <scope>IDENTIFICATION</scope>
</reference>
<organism evidence="3 4">
    <name type="scientific">Heligmosomoides polygyrus</name>
    <name type="common">Parasitic roundworm</name>
    <dbReference type="NCBI Taxonomy" id="6339"/>
    <lineage>
        <taxon>Eukaryota</taxon>
        <taxon>Metazoa</taxon>
        <taxon>Ecdysozoa</taxon>
        <taxon>Nematoda</taxon>
        <taxon>Chromadorea</taxon>
        <taxon>Rhabditida</taxon>
        <taxon>Rhabditina</taxon>
        <taxon>Rhabditomorpha</taxon>
        <taxon>Strongyloidea</taxon>
        <taxon>Heligmosomidae</taxon>
        <taxon>Heligmosomoides</taxon>
    </lineage>
</organism>
<protein>
    <submittedName>
        <fullName evidence="4">MSP domain-containing protein</fullName>
    </submittedName>
</protein>
<dbReference type="InterPro" id="IPR000535">
    <property type="entry name" value="MSP_dom"/>
</dbReference>
<name>A0A183FUS5_HELPZ</name>
<evidence type="ECO:0000313" key="3">
    <source>
        <dbReference type="Proteomes" id="UP000050761"/>
    </source>
</evidence>
<dbReference type="Proteomes" id="UP000050761">
    <property type="component" value="Unassembled WGS sequence"/>
</dbReference>
<evidence type="ECO:0000313" key="2">
    <source>
        <dbReference type="EMBL" id="VDO90516.1"/>
    </source>
</evidence>
<dbReference type="SUPFAM" id="SSF49354">
    <property type="entry name" value="PapD-like"/>
    <property type="match status" value="1"/>
</dbReference>
<accession>A0A183FUS5</accession>
<dbReference type="InterPro" id="IPR013783">
    <property type="entry name" value="Ig-like_fold"/>
</dbReference>
<reference evidence="2 3" key="1">
    <citation type="submission" date="2018-11" db="EMBL/GenBank/DDBJ databases">
        <authorList>
            <consortium name="Pathogen Informatics"/>
        </authorList>
    </citation>
    <scope>NUCLEOTIDE SEQUENCE [LARGE SCALE GENOMIC DNA]</scope>
</reference>
<feature type="domain" description="MSP" evidence="1">
    <location>
        <begin position="1"/>
        <end position="70"/>
    </location>
</feature>
<dbReference type="InterPro" id="IPR008962">
    <property type="entry name" value="PapD-like_sf"/>
</dbReference>
<evidence type="ECO:0000259" key="1">
    <source>
        <dbReference type="PROSITE" id="PS50202"/>
    </source>
</evidence>
<sequence>MMFKMKLRNTDDYRVSLVSGFVDNSFGANIEVMRKSRAPRNDRMAVQLVPAPQDATELYSEMCEMWKCAQ</sequence>